<evidence type="ECO:0000256" key="4">
    <source>
        <dbReference type="ARBA" id="ARBA00022723"/>
    </source>
</evidence>
<dbReference type="Pfam" id="PF05649">
    <property type="entry name" value="Peptidase_M13_N"/>
    <property type="match status" value="2"/>
</dbReference>
<dbReference type="GO" id="GO:0016485">
    <property type="term" value="P:protein processing"/>
    <property type="evidence" value="ECO:0007669"/>
    <property type="project" value="TreeGrafter"/>
</dbReference>
<feature type="domain" description="Peptidase M13 N-terminal" evidence="11">
    <location>
        <begin position="114"/>
        <end position="309"/>
    </location>
</feature>
<evidence type="ECO:0000256" key="6">
    <source>
        <dbReference type="ARBA" id="ARBA00022833"/>
    </source>
</evidence>
<dbReference type="InterPro" id="IPR000718">
    <property type="entry name" value="Peptidase_M13"/>
</dbReference>
<dbReference type="Gene3D" id="1.10.1380.10">
    <property type="entry name" value="Neutral endopeptidase , domain2"/>
    <property type="match status" value="2"/>
</dbReference>
<keyword evidence="9" id="KW-1133">Transmembrane helix</keyword>
<dbReference type="GO" id="GO:0004222">
    <property type="term" value="F:metalloendopeptidase activity"/>
    <property type="evidence" value="ECO:0007669"/>
    <property type="project" value="InterPro"/>
</dbReference>
<keyword evidence="3" id="KW-0645">Protease</keyword>
<name>A0A8J5N4E9_HOMAM</name>
<sequence>MTRYKQQTDVDDDTSSVGSARTEELPTGTTTVHYHMGSHWWRSRTALEKALLVGWILLLVVVTVLVAVLHIQAKSQHTLNKLRPHTGAGDVCLTPECVMVSGSVLSSMETKVNPCDDFYTYACGGWVKKNPIPEGKPVWGTLSKLASDNQMIMRNVLESTAKTESKAEEKARVFYRSCMDANKTIEKLGSKPILKLIEDMGGWSITGNWSDENYSLEDDVIRSKIDFNSGALFSWGVAEDDKNSSSHILQFDQGGLTLPARNYYLNESEKEVVDAYIEYITKVGVLLGGEENATRQAATAILKIEHQLAMDWGTFINSAFNKINKKFGNSRKVVVYAPEFLQSLADILHNTTDTREGIINLHNYLVWQVVRDYVGFLSQDFREAAKVLEKAQMGVVGTEETWRECVVATDAALGPAVGAMYVREAFHGDSKVMAEEMIKGIRKTFKENLESVHWMDKATLKAAIQKASAISEMIGFADYILDQGELDAKYADLKIKENEFFKNNIRVSIFNFKENLGRLYKPAPFFYNDNPKSLNYGAVGVVMGHELAHAFDDQGRKYDKDGNLNQWWQQETADKFKDLTQCMVEQYSGYSLRGEHLNGKLTLGENIADNGGLKASFRAYLEWVKENGEEKALPGISLNHQQLFFLGFSQFCIATSKPANMPKSFKNNKVVKKN</sequence>
<dbReference type="PRINTS" id="PR00786">
    <property type="entry name" value="NEPRILYSIN"/>
</dbReference>
<evidence type="ECO:0000256" key="7">
    <source>
        <dbReference type="ARBA" id="ARBA00023049"/>
    </source>
</evidence>
<keyword evidence="6" id="KW-0862">Zinc</keyword>
<dbReference type="Pfam" id="PF01431">
    <property type="entry name" value="Peptidase_M13"/>
    <property type="match status" value="1"/>
</dbReference>
<evidence type="ECO:0000313" key="12">
    <source>
        <dbReference type="EMBL" id="KAG7172750.1"/>
    </source>
</evidence>
<feature type="domain" description="Peptidase M13 N-terminal" evidence="11">
    <location>
        <begin position="310"/>
        <end position="476"/>
    </location>
</feature>
<evidence type="ECO:0000256" key="5">
    <source>
        <dbReference type="ARBA" id="ARBA00022801"/>
    </source>
</evidence>
<evidence type="ECO:0000259" key="11">
    <source>
        <dbReference type="Pfam" id="PF05649"/>
    </source>
</evidence>
<keyword evidence="13" id="KW-1185">Reference proteome</keyword>
<evidence type="ECO:0000259" key="10">
    <source>
        <dbReference type="Pfam" id="PF01431"/>
    </source>
</evidence>
<feature type="region of interest" description="Disordered" evidence="8">
    <location>
        <begin position="1"/>
        <end position="24"/>
    </location>
</feature>
<comment type="caution">
    <text evidence="12">The sequence shown here is derived from an EMBL/GenBank/DDBJ whole genome shotgun (WGS) entry which is preliminary data.</text>
</comment>
<evidence type="ECO:0000256" key="8">
    <source>
        <dbReference type="SAM" id="MobiDB-lite"/>
    </source>
</evidence>
<proteinExistence type="inferred from homology"/>
<organism evidence="12 13">
    <name type="scientific">Homarus americanus</name>
    <name type="common">American lobster</name>
    <dbReference type="NCBI Taxonomy" id="6706"/>
    <lineage>
        <taxon>Eukaryota</taxon>
        <taxon>Metazoa</taxon>
        <taxon>Ecdysozoa</taxon>
        <taxon>Arthropoda</taxon>
        <taxon>Crustacea</taxon>
        <taxon>Multicrustacea</taxon>
        <taxon>Malacostraca</taxon>
        <taxon>Eumalacostraca</taxon>
        <taxon>Eucarida</taxon>
        <taxon>Decapoda</taxon>
        <taxon>Pleocyemata</taxon>
        <taxon>Astacidea</taxon>
        <taxon>Nephropoidea</taxon>
        <taxon>Nephropidae</taxon>
        <taxon>Homarus</taxon>
    </lineage>
</organism>
<dbReference type="InterPro" id="IPR018497">
    <property type="entry name" value="Peptidase_M13_C"/>
</dbReference>
<dbReference type="InterPro" id="IPR042089">
    <property type="entry name" value="Peptidase_M13_dom_2"/>
</dbReference>
<reference evidence="12" key="1">
    <citation type="journal article" date="2021" name="Sci. Adv.">
        <title>The American lobster genome reveals insights on longevity, neural, and immune adaptations.</title>
        <authorList>
            <person name="Polinski J.M."/>
            <person name="Zimin A.V."/>
            <person name="Clark K.F."/>
            <person name="Kohn A.B."/>
            <person name="Sadowski N."/>
            <person name="Timp W."/>
            <person name="Ptitsyn A."/>
            <person name="Khanna P."/>
            <person name="Romanova D.Y."/>
            <person name="Williams P."/>
            <person name="Greenwood S.J."/>
            <person name="Moroz L.L."/>
            <person name="Walt D.R."/>
            <person name="Bodnar A.G."/>
        </authorList>
    </citation>
    <scope>NUCLEOTIDE SEQUENCE</scope>
    <source>
        <strain evidence="12">GMGI-L3</strain>
    </source>
</reference>
<dbReference type="InterPro" id="IPR008753">
    <property type="entry name" value="Peptidase_M13_N"/>
</dbReference>
<evidence type="ECO:0000313" key="13">
    <source>
        <dbReference type="Proteomes" id="UP000747542"/>
    </source>
</evidence>
<keyword evidence="5" id="KW-0378">Hydrolase</keyword>
<dbReference type="Gene3D" id="3.40.390.10">
    <property type="entry name" value="Collagenase (Catalytic Domain)"/>
    <property type="match status" value="3"/>
</dbReference>
<dbReference type="SUPFAM" id="SSF55486">
    <property type="entry name" value="Metalloproteases ('zincins'), catalytic domain"/>
    <property type="match status" value="1"/>
</dbReference>
<keyword evidence="9" id="KW-0472">Membrane</keyword>
<evidence type="ECO:0000256" key="9">
    <source>
        <dbReference type="SAM" id="Phobius"/>
    </source>
</evidence>
<dbReference type="PANTHER" id="PTHR11733:SF167">
    <property type="entry name" value="FI17812P1-RELATED"/>
    <property type="match status" value="1"/>
</dbReference>
<comment type="similarity">
    <text evidence="2">Belongs to the peptidase M13 family.</text>
</comment>
<evidence type="ECO:0000256" key="3">
    <source>
        <dbReference type="ARBA" id="ARBA00022670"/>
    </source>
</evidence>
<feature type="domain" description="Peptidase M13 C-terminal" evidence="10">
    <location>
        <begin position="523"/>
        <end position="660"/>
    </location>
</feature>
<protein>
    <submittedName>
        <fullName evidence="12">Endothelin-converting enzyme-like</fullName>
    </submittedName>
</protein>
<dbReference type="PROSITE" id="PS51885">
    <property type="entry name" value="NEPRILYSIN"/>
    <property type="match status" value="1"/>
</dbReference>
<dbReference type="CDD" id="cd08662">
    <property type="entry name" value="M13"/>
    <property type="match status" value="1"/>
</dbReference>
<comment type="cofactor">
    <cofactor evidence="1">
        <name>Zn(2+)</name>
        <dbReference type="ChEBI" id="CHEBI:29105"/>
    </cofactor>
</comment>
<dbReference type="GO" id="GO:0005886">
    <property type="term" value="C:plasma membrane"/>
    <property type="evidence" value="ECO:0007669"/>
    <property type="project" value="TreeGrafter"/>
</dbReference>
<dbReference type="InterPro" id="IPR024079">
    <property type="entry name" value="MetalloPept_cat_dom_sf"/>
</dbReference>
<keyword evidence="4" id="KW-0479">Metal-binding</keyword>
<dbReference type="GO" id="GO:0046872">
    <property type="term" value="F:metal ion binding"/>
    <property type="evidence" value="ECO:0007669"/>
    <property type="project" value="UniProtKB-KW"/>
</dbReference>
<feature type="transmembrane region" description="Helical" evidence="9">
    <location>
        <begin position="50"/>
        <end position="71"/>
    </location>
</feature>
<dbReference type="EMBL" id="JAHLQT010010484">
    <property type="protein sequence ID" value="KAG7172750.1"/>
    <property type="molecule type" value="Genomic_DNA"/>
</dbReference>
<accession>A0A8J5N4E9</accession>
<dbReference type="Proteomes" id="UP000747542">
    <property type="component" value="Unassembled WGS sequence"/>
</dbReference>
<keyword evidence="9" id="KW-0812">Transmembrane</keyword>
<evidence type="ECO:0000256" key="2">
    <source>
        <dbReference type="ARBA" id="ARBA00007357"/>
    </source>
</evidence>
<dbReference type="AlphaFoldDB" id="A0A8J5N4E9"/>
<dbReference type="PANTHER" id="PTHR11733">
    <property type="entry name" value="ZINC METALLOPROTEASE FAMILY M13 NEPRILYSIN-RELATED"/>
    <property type="match status" value="1"/>
</dbReference>
<keyword evidence="7" id="KW-0482">Metalloprotease</keyword>
<gene>
    <name evidence="12" type="primary">Ece-L</name>
    <name evidence="12" type="ORF">Hamer_G006981</name>
</gene>
<evidence type="ECO:0000256" key="1">
    <source>
        <dbReference type="ARBA" id="ARBA00001947"/>
    </source>
</evidence>